<comment type="caution">
    <text evidence="1">The sequence shown here is derived from an EMBL/GenBank/DDBJ whole genome shotgun (WGS) entry which is preliminary data.</text>
</comment>
<gene>
    <name evidence="1" type="ORF">B0T11DRAFT_122426</name>
</gene>
<organism evidence="1 2">
    <name type="scientific">Plectosphaerella cucumerina</name>
    <dbReference type="NCBI Taxonomy" id="40658"/>
    <lineage>
        <taxon>Eukaryota</taxon>
        <taxon>Fungi</taxon>
        <taxon>Dikarya</taxon>
        <taxon>Ascomycota</taxon>
        <taxon>Pezizomycotina</taxon>
        <taxon>Sordariomycetes</taxon>
        <taxon>Hypocreomycetidae</taxon>
        <taxon>Glomerellales</taxon>
        <taxon>Plectosphaerellaceae</taxon>
        <taxon>Plectosphaerella</taxon>
    </lineage>
</organism>
<evidence type="ECO:0000313" key="1">
    <source>
        <dbReference type="EMBL" id="KAH7353982.1"/>
    </source>
</evidence>
<proteinExistence type="predicted"/>
<accession>A0A8K0T6B0</accession>
<dbReference type="AlphaFoldDB" id="A0A8K0T6B0"/>
<protein>
    <submittedName>
        <fullName evidence="1">Uncharacterized protein</fullName>
    </submittedName>
</protein>
<sequence length="211" mass="23224">MVETLERRSSSTSSPSHLAPILSISLSQVCPFPSHLLWHGSPRATVVNGPGRCLSRLTPSAGPLPFRNHSSASITSVPCSCPLAHRCSFRIRGARDRLMSTGSELSQRGQVQQRAVVAVIEMCHGLLDATLMRGSVPRWARSETPHRRRVPGRGEGDGLNRGTIVVETCERRRHAMRRLDVELRALFRLSGELLLCLELMSRPGHALAWGI</sequence>
<dbReference type="EMBL" id="JAGPXD010000005">
    <property type="protein sequence ID" value="KAH7353982.1"/>
    <property type="molecule type" value="Genomic_DNA"/>
</dbReference>
<keyword evidence="2" id="KW-1185">Reference proteome</keyword>
<reference evidence="1" key="1">
    <citation type="journal article" date="2021" name="Nat. Commun.">
        <title>Genetic determinants of endophytism in the Arabidopsis root mycobiome.</title>
        <authorList>
            <person name="Mesny F."/>
            <person name="Miyauchi S."/>
            <person name="Thiergart T."/>
            <person name="Pickel B."/>
            <person name="Atanasova L."/>
            <person name="Karlsson M."/>
            <person name="Huettel B."/>
            <person name="Barry K.W."/>
            <person name="Haridas S."/>
            <person name="Chen C."/>
            <person name="Bauer D."/>
            <person name="Andreopoulos W."/>
            <person name="Pangilinan J."/>
            <person name="LaButti K."/>
            <person name="Riley R."/>
            <person name="Lipzen A."/>
            <person name="Clum A."/>
            <person name="Drula E."/>
            <person name="Henrissat B."/>
            <person name="Kohler A."/>
            <person name="Grigoriev I.V."/>
            <person name="Martin F.M."/>
            <person name="Hacquard S."/>
        </authorList>
    </citation>
    <scope>NUCLEOTIDE SEQUENCE</scope>
    <source>
        <strain evidence="1">MPI-CAGE-AT-0016</strain>
    </source>
</reference>
<dbReference type="Proteomes" id="UP000813385">
    <property type="component" value="Unassembled WGS sequence"/>
</dbReference>
<evidence type="ECO:0000313" key="2">
    <source>
        <dbReference type="Proteomes" id="UP000813385"/>
    </source>
</evidence>
<name>A0A8K0T6B0_9PEZI</name>